<dbReference type="Gene3D" id="3.80.10.10">
    <property type="entry name" value="Ribonuclease Inhibitor"/>
    <property type="match status" value="1"/>
</dbReference>
<dbReference type="InterPro" id="IPR032675">
    <property type="entry name" value="LRR_dom_sf"/>
</dbReference>
<dbReference type="SUPFAM" id="SSF81383">
    <property type="entry name" value="F-box domain"/>
    <property type="match status" value="1"/>
</dbReference>
<proteinExistence type="predicted"/>
<name>A0A165C4R9_EXIGL</name>
<dbReference type="Proteomes" id="UP000077266">
    <property type="component" value="Unassembled WGS sequence"/>
</dbReference>
<dbReference type="EMBL" id="KV426366">
    <property type="protein sequence ID" value="KZV81815.1"/>
    <property type="molecule type" value="Genomic_DNA"/>
</dbReference>
<evidence type="ECO:0000259" key="1">
    <source>
        <dbReference type="PROSITE" id="PS50181"/>
    </source>
</evidence>
<dbReference type="AlphaFoldDB" id="A0A165C4R9"/>
<dbReference type="InParanoid" id="A0A165C4R9"/>
<protein>
    <recommendedName>
        <fullName evidence="1">F-box domain-containing protein</fullName>
    </recommendedName>
</protein>
<evidence type="ECO:0000313" key="2">
    <source>
        <dbReference type="EMBL" id="KZV81815.1"/>
    </source>
</evidence>
<dbReference type="InterPro" id="IPR001810">
    <property type="entry name" value="F-box_dom"/>
</dbReference>
<gene>
    <name evidence="2" type="ORF">EXIGLDRAFT_844299</name>
</gene>
<organism evidence="2 3">
    <name type="scientific">Exidia glandulosa HHB12029</name>
    <dbReference type="NCBI Taxonomy" id="1314781"/>
    <lineage>
        <taxon>Eukaryota</taxon>
        <taxon>Fungi</taxon>
        <taxon>Dikarya</taxon>
        <taxon>Basidiomycota</taxon>
        <taxon>Agaricomycotina</taxon>
        <taxon>Agaricomycetes</taxon>
        <taxon>Auriculariales</taxon>
        <taxon>Exidiaceae</taxon>
        <taxon>Exidia</taxon>
    </lineage>
</organism>
<dbReference type="OrthoDB" id="3172239at2759"/>
<feature type="domain" description="F-box" evidence="1">
    <location>
        <begin position="63"/>
        <end position="110"/>
    </location>
</feature>
<evidence type="ECO:0000313" key="3">
    <source>
        <dbReference type="Proteomes" id="UP000077266"/>
    </source>
</evidence>
<sequence length="536" mass="58835">MLLKEHREELQNFMNSFVKRTIPVMAHNADGLASDYVLDAYLDAVMHIASAALDTLCYERNSLVPINRLPVEVILHVASFLPYAALSAATHVCKQWKRILSDALGLWDDITLSAAALGPATVRAVEAAFKQCGGNPSVLCLQWSYCTMDCPRFGDIVSTTLHSLAHLCLSVTTASCPAFIGILTSPAPVLRTLTLISPSGGPVVQLPCDLFDGIAPKLSAVYLSNIVLPTQPGPALHAVTEFAYFDLTLMTVPDIEHVIDACPKLEYMTLGAREYELLSSSQTFEPPQLRGLGVVGIVDRGIVERIVRRNTSHFALHLLWPTPISRTLAFCRSSTINSAHIFLTPASDNQGYSGSLLLTGDDDNTVALEYDWAYSILDLIMDGIAQLEAVETLTISDSILAMLLASGRFVRLRSLHTLTVLVTNDPLAPYPRMFCFDGETRFPECETLHTVRLASSEQYSNGFQPEHDVVLLSTPIVRSWLPPSTKTLLLCGVRLDEATIVTDPVIEYEWDRAEPGERHLLAGWHVGFPTIEALHI</sequence>
<reference evidence="2 3" key="1">
    <citation type="journal article" date="2016" name="Mol. Biol. Evol.">
        <title>Comparative Genomics of Early-Diverging Mushroom-Forming Fungi Provides Insights into the Origins of Lignocellulose Decay Capabilities.</title>
        <authorList>
            <person name="Nagy L.G."/>
            <person name="Riley R."/>
            <person name="Tritt A."/>
            <person name="Adam C."/>
            <person name="Daum C."/>
            <person name="Floudas D."/>
            <person name="Sun H."/>
            <person name="Yadav J.S."/>
            <person name="Pangilinan J."/>
            <person name="Larsson K.H."/>
            <person name="Matsuura K."/>
            <person name="Barry K."/>
            <person name="Labutti K."/>
            <person name="Kuo R."/>
            <person name="Ohm R.A."/>
            <person name="Bhattacharya S.S."/>
            <person name="Shirouzu T."/>
            <person name="Yoshinaga Y."/>
            <person name="Martin F.M."/>
            <person name="Grigoriev I.V."/>
            <person name="Hibbett D.S."/>
        </authorList>
    </citation>
    <scope>NUCLEOTIDE SEQUENCE [LARGE SCALE GENOMIC DNA]</scope>
    <source>
        <strain evidence="2 3">HHB12029</strain>
    </source>
</reference>
<accession>A0A165C4R9</accession>
<dbReference type="Pfam" id="PF12937">
    <property type="entry name" value="F-box-like"/>
    <property type="match status" value="1"/>
</dbReference>
<keyword evidence="3" id="KW-1185">Reference proteome</keyword>
<dbReference type="PROSITE" id="PS50181">
    <property type="entry name" value="FBOX"/>
    <property type="match status" value="1"/>
</dbReference>
<dbReference type="InterPro" id="IPR036047">
    <property type="entry name" value="F-box-like_dom_sf"/>
</dbReference>